<proteinExistence type="predicted"/>
<evidence type="ECO:0000313" key="2">
    <source>
        <dbReference type="Proteomes" id="UP000019426"/>
    </source>
</evidence>
<protein>
    <submittedName>
        <fullName evidence="1">Uncharacterized protein</fullName>
    </submittedName>
</protein>
<dbReference type="KEGG" id="clt:CM240_0269"/>
<evidence type="ECO:0000313" key="1">
    <source>
        <dbReference type="EMBL" id="CDM67439.1"/>
    </source>
</evidence>
<organism evidence="1 2">
    <name type="scientific">Clostridium bornimense</name>
    <dbReference type="NCBI Taxonomy" id="1216932"/>
    <lineage>
        <taxon>Bacteria</taxon>
        <taxon>Bacillati</taxon>
        <taxon>Bacillota</taxon>
        <taxon>Clostridia</taxon>
        <taxon>Eubacteriales</taxon>
        <taxon>Clostridiaceae</taxon>
        <taxon>Clostridium</taxon>
    </lineage>
</organism>
<dbReference type="HOGENOM" id="CLU_3409019_0_0_9"/>
<keyword evidence="2" id="KW-1185">Reference proteome</keyword>
<dbReference type="STRING" id="1216932.CM240_0269"/>
<reference evidence="1 2" key="1">
    <citation type="submission" date="2013-11" db="EMBL/GenBank/DDBJ databases">
        <title>Complete genome sequence of Clostridum sp. M2/40.</title>
        <authorList>
            <person name="Wibberg D."/>
            <person name="Puehler A."/>
            <person name="Schlueter A."/>
        </authorList>
    </citation>
    <scope>NUCLEOTIDE SEQUENCE [LARGE SCALE GENOMIC DNA]</scope>
    <source>
        <strain evidence="2">M2/40</strain>
    </source>
</reference>
<name>W6RV12_9CLOT</name>
<accession>W6RV12</accession>
<dbReference type="Proteomes" id="UP000019426">
    <property type="component" value="Chromosome M2/40_rep1"/>
</dbReference>
<dbReference type="EMBL" id="HG917868">
    <property type="protein sequence ID" value="CDM67439.1"/>
    <property type="molecule type" value="Genomic_DNA"/>
</dbReference>
<gene>
    <name evidence="1" type="ORF">CM240_0269</name>
</gene>
<sequence length="29" mass="3464">MKTKCKSTKDKNKDLIEIYKYNKNVMEGI</sequence>
<dbReference type="AlphaFoldDB" id="W6RV12"/>